<dbReference type="OrthoDB" id="9810469at2"/>
<keyword evidence="4 7" id="KW-0812">Transmembrane</keyword>
<proteinExistence type="inferred from homology"/>
<evidence type="ECO:0000256" key="3">
    <source>
        <dbReference type="ARBA" id="ARBA00022475"/>
    </source>
</evidence>
<name>E4T726_PALPW</name>
<feature type="transmembrane region" description="Helical" evidence="7">
    <location>
        <begin position="157"/>
        <end position="174"/>
    </location>
</feature>
<keyword evidence="3" id="KW-1003">Cell membrane</keyword>
<dbReference type="GO" id="GO:0009246">
    <property type="term" value="P:enterobacterial common antigen biosynthetic process"/>
    <property type="evidence" value="ECO:0007669"/>
    <property type="project" value="TreeGrafter"/>
</dbReference>
<evidence type="ECO:0000313" key="10">
    <source>
        <dbReference type="Proteomes" id="UP000008718"/>
    </source>
</evidence>
<protein>
    <submittedName>
        <fullName evidence="9">Acyltransferase 3</fullName>
    </submittedName>
</protein>
<organism evidence="9 10">
    <name type="scientific">Paludibacter propionicigenes (strain DSM 17365 / JCM 13257 / WB4)</name>
    <dbReference type="NCBI Taxonomy" id="694427"/>
    <lineage>
        <taxon>Bacteria</taxon>
        <taxon>Pseudomonadati</taxon>
        <taxon>Bacteroidota</taxon>
        <taxon>Bacteroidia</taxon>
        <taxon>Bacteroidales</taxon>
        <taxon>Paludibacteraceae</taxon>
        <taxon>Paludibacter</taxon>
    </lineage>
</organism>
<keyword evidence="9" id="KW-0012">Acyltransferase</keyword>
<dbReference type="GO" id="GO:0005886">
    <property type="term" value="C:plasma membrane"/>
    <property type="evidence" value="ECO:0007669"/>
    <property type="project" value="UniProtKB-SubCell"/>
</dbReference>
<feature type="domain" description="Acyltransferase 3" evidence="8">
    <location>
        <begin position="9"/>
        <end position="338"/>
    </location>
</feature>
<dbReference type="Pfam" id="PF01757">
    <property type="entry name" value="Acyl_transf_3"/>
    <property type="match status" value="1"/>
</dbReference>
<evidence type="ECO:0000256" key="5">
    <source>
        <dbReference type="ARBA" id="ARBA00022989"/>
    </source>
</evidence>
<dbReference type="eggNOG" id="COG3274">
    <property type="taxonomic scope" value="Bacteria"/>
</dbReference>
<feature type="transmembrane region" description="Helical" evidence="7">
    <location>
        <begin position="133"/>
        <end position="150"/>
    </location>
</feature>
<comment type="similarity">
    <text evidence="2">Belongs to the acyltransferase 3 family.</text>
</comment>
<dbReference type="GO" id="GO:0016413">
    <property type="term" value="F:O-acetyltransferase activity"/>
    <property type="evidence" value="ECO:0007669"/>
    <property type="project" value="TreeGrafter"/>
</dbReference>
<evidence type="ECO:0000256" key="7">
    <source>
        <dbReference type="SAM" id="Phobius"/>
    </source>
</evidence>
<comment type="subcellular location">
    <subcellularLocation>
        <location evidence="1">Cell membrane</location>
        <topology evidence="1">Multi-pass membrane protein</topology>
    </subcellularLocation>
</comment>
<dbReference type="KEGG" id="ppn:Palpr_2388"/>
<evidence type="ECO:0000256" key="2">
    <source>
        <dbReference type="ARBA" id="ARBA00007400"/>
    </source>
</evidence>
<dbReference type="PANTHER" id="PTHR40074">
    <property type="entry name" value="O-ACETYLTRANSFERASE WECH"/>
    <property type="match status" value="1"/>
</dbReference>
<keyword evidence="5 7" id="KW-1133">Transmembrane helix</keyword>
<sequence>MTAKHTNIQWLDTLRTLAIVGVVIIHVSSPLVNMTYGKNLHFWWIGNVVDSAVRFAVPLFLMLSGATLLGKEYKLSEFYKRRFTRVLIPFLFWMVAYWVYRWLLLYPKIQPHDLQGIVQWATNLFLLEGVSKHFWYIYMILFLYLFVPFLGKALQKLNLSVISWVLLVWVVLTFACKSIPLNMYSWSGDYGSKLLGYVLYSGYMVLGYYLLKLPVCTAKTRFAAALVFLLTVAVSAFFTYLFSKNNHKLDLTMYSYLGVNTIIQSIAIFMLVKDLTFENRHLYQTFETVSKYSYGIYLVHIIIISIMFDHGIYWGIAHPLISLPVITLMVLVCSFAIIYVFRILPGGKRVTG</sequence>
<dbReference type="STRING" id="694427.Palpr_2388"/>
<feature type="transmembrane region" description="Helical" evidence="7">
    <location>
        <begin position="52"/>
        <end position="70"/>
    </location>
</feature>
<dbReference type="HOGENOM" id="CLU_047714_0_1_10"/>
<dbReference type="EMBL" id="CP002345">
    <property type="protein sequence ID" value="ADQ80520.1"/>
    <property type="molecule type" value="Genomic_DNA"/>
</dbReference>
<feature type="transmembrane region" description="Helical" evidence="7">
    <location>
        <begin position="12"/>
        <end position="32"/>
    </location>
</feature>
<reference evidence="9 10" key="2">
    <citation type="journal article" date="2011" name="Stand. Genomic Sci.">
        <title>Complete genome sequence of Paludibacter propionicigenes type strain (WB4).</title>
        <authorList>
            <person name="Gronow S."/>
            <person name="Munk C."/>
            <person name="Lapidus A."/>
            <person name="Nolan M."/>
            <person name="Lucas S."/>
            <person name="Hammon N."/>
            <person name="Deshpande S."/>
            <person name="Cheng J.F."/>
            <person name="Tapia R."/>
            <person name="Han C."/>
            <person name="Goodwin L."/>
            <person name="Pitluck S."/>
            <person name="Liolios K."/>
            <person name="Ivanova N."/>
            <person name="Mavromatis K."/>
            <person name="Mikhailova N."/>
            <person name="Pati A."/>
            <person name="Chen A."/>
            <person name="Palaniappan K."/>
            <person name="Land M."/>
            <person name="Hauser L."/>
            <person name="Chang Y.J."/>
            <person name="Jeffries C.D."/>
            <person name="Brambilla E."/>
            <person name="Rohde M."/>
            <person name="Goker M."/>
            <person name="Detter J.C."/>
            <person name="Woyke T."/>
            <person name="Bristow J."/>
            <person name="Eisen J.A."/>
            <person name="Markowitz V."/>
            <person name="Hugenholtz P."/>
            <person name="Kyrpides N.C."/>
            <person name="Klenk H.P."/>
        </authorList>
    </citation>
    <scope>NUCLEOTIDE SEQUENCE [LARGE SCALE GENOMIC DNA]</scope>
    <source>
        <strain evidence="10">DSM 17365 / JCM 13257 / WB4</strain>
    </source>
</reference>
<feature type="transmembrane region" description="Helical" evidence="7">
    <location>
        <begin position="223"/>
        <end position="242"/>
    </location>
</feature>
<evidence type="ECO:0000256" key="1">
    <source>
        <dbReference type="ARBA" id="ARBA00004651"/>
    </source>
</evidence>
<dbReference type="RefSeq" id="WP_013445889.1">
    <property type="nucleotide sequence ID" value="NC_014734.1"/>
</dbReference>
<dbReference type="Proteomes" id="UP000008718">
    <property type="component" value="Chromosome"/>
</dbReference>
<accession>E4T726</accession>
<feature type="transmembrane region" description="Helical" evidence="7">
    <location>
        <begin position="194"/>
        <end position="211"/>
    </location>
</feature>
<evidence type="ECO:0000256" key="4">
    <source>
        <dbReference type="ARBA" id="ARBA00022692"/>
    </source>
</evidence>
<feature type="transmembrane region" description="Helical" evidence="7">
    <location>
        <begin position="320"/>
        <end position="341"/>
    </location>
</feature>
<dbReference type="AlphaFoldDB" id="E4T726"/>
<evidence type="ECO:0000313" key="9">
    <source>
        <dbReference type="EMBL" id="ADQ80520.1"/>
    </source>
</evidence>
<keyword evidence="9" id="KW-0808">Transferase</keyword>
<gene>
    <name evidence="9" type="ordered locus">Palpr_2388</name>
</gene>
<dbReference type="InterPro" id="IPR002656">
    <property type="entry name" value="Acyl_transf_3_dom"/>
</dbReference>
<feature type="transmembrane region" description="Helical" evidence="7">
    <location>
        <begin position="254"/>
        <end position="272"/>
    </location>
</feature>
<evidence type="ECO:0000259" key="8">
    <source>
        <dbReference type="Pfam" id="PF01757"/>
    </source>
</evidence>
<dbReference type="PANTHER" id="PTHR40074:SF2">
    <property type="entry name" value="O-ACETYLTRANSFERASE WECH"/>
    <property type="match status" value="1"/>
</dbReference>
<reference key="1">
    <citation type="submission" date="2010-11" db="EMBL/GenBank/DDBJ databases">
        <title>The complete genome of Paludibacter propionicigenes DSM 17365.</title>
        <authorList>
            <consortium name="US DOE Joint Genome Institute (JGI-PGF)"/>
            <person name="Lucas S."/>
            <person name="Copeland A."/>
            <person name="Lapidus A."/>
            <person name="Bruce D."/>
            <person name="Goodwin L."/>
            <person name="Pitluck S."/>
            <person name="Kyrpides N."/>
            <person name="Mavromatis K."/>
            <person name="Ivanova N."/>
            <person name="Munk A.C."/>
            <person name="Brettin T."/>
            <person name="Detter J.C."/>
            <person name="Han C."/>
            <person name="Tapia R."/>
            <person name="Land M."/>
            <person name="Hauser L."/>
            <person name="Markowitz V."/>
            <person name="Cheng J.-F."/>
            <person name="Hugenholtz P."/>
            <person name="Woyke T."/>
            <person name="Wu D."/>
            <person name="Gronow S."/>
            <person name="Wellnitz S."/>
            <person name="Brambilla E."/>
            <person name="Klenk H.-P."/>
            <person name="Eisen J.A."/>
        </authorList>
    </citation>
    <scope>NUCLEOTIDE SEQUENCE</scope>
    <source>
        <strain>WB4</strain>
    </source>
</reference>
<evidence type="ECO:0000256" key="6">
    <source>
        <dbReference type="ARBA" id="ARBA00023136"/>
    </source>
</evidence>
<keyword evidence="6 7" id="KW-0472">Membrane</keyword>
<feature type="transmembrane region" description="Helical" evidence="7">
    <location>
        <begin position="292"/>
        <end position="314"/>
    </location>
</feature>
<keyword evidence="10" id="KW-1185">Reference proteome</keyword>
<feature type="transmembrane region" description="Helical" evidence="7">
    <location>
        <begin position="82"/>
        <end position="100"/>
    </location>
</feature>